<dbReference type="SUPFAM" id="SSF53474">
    <property type="entry name" value="alpha/beta-Hydrolases"/>
    <property type="match status" value="1"/>
</dbReference>
<sequence>MVVLPLVVSVNIGLAKQQLPALPDSSRLEMVHDHQLHIRETTAVTRGPTLVLLSGPTDNWHSDSAWWVLAQNYLAQKYHTVLIDRAGQGWSEMIKLPSYSHFASDLSMLIKSDALNSSGEEVVIVAFASANLAVRQALQEEAVRQKVRGVVLIDPDVLTEFSIKHYTSETEKYRLEWDALEAFIQSGKYDSRVKAKLRDELKHVKEIIPEEFRQLMDWGYYDAIETIRSTREYQIHKFLETTAYLKDLNNAQAQPIPQSIPLIIIDTDFEAVYLKQLTDEAAKLSVAEWRKEGSAWYRSLTEKSHCGTYWAVETEEHLLMFSDPEVIEQAIEKLLTCSI</sequence>
<dbReference type="InterPro" id="IPR029058">
    <property type="entry name" value="AB_hydrolase_fold"/>
</dbReference>
<name>A0A1B3B813_9GAMM</name>
<dbReference type="KEGG" id="ksd:KS2013_206"/>
<evidence type="ECO:0000313" key="1">
    <source>
        <dbReference type="EMBL" id="AOE48934.1"/>
    </source>
</evidence>
<dbReference type="Proteomes" id="UP000094147">
    <property type="component" value="Chromosome"/>
</dbReference>
<evidence type="ECO:0000313" key="2">
    <source>
        <dbReference type="Proteomes" id="UP000094147"/>
    </source>
</evidence>
<dbReference type="STRING" id="1144748.KS2013_206"/>
<proteinExistence type="predicted"/>
<organism evidence="1 2">
    <name type="scientific">Kangiella sediminilitoris</name>
    <dbReference type="NCBI Taxonomy" id="1144748"/>
    <lineage>
        <taxon>Bacteria</taxon>
        <taxon>Pseudomonadati</taxon>
        <taxon>Pseudomonadota</taxon>
        <taxon>Gammaproteobacteria</taxon>
        <taxon>Kangiellales</taxon>
        <taxon>Kangiellaceae</taxon>
        <taxon>Kangiella</taxon>
    </lineage>
</organism>
<protein>
    <recommendedName>
        <fullName evidence="3">AB hydrolase-1 domain-containing protein</fullName>
    </recommendedName>
</protein>
<gene>
    <name evidence="1" type="ORF">KS2013_206</name>
</gene>
<accession>A0A1B3B813</accession>
<dbReference type="EMBL" id="CP012418">
    <property type="protein sequence ID" value="AOE48934.1"/>
    <property type="molecule type" value="Genomic_DNA"/>
</dbReference>
<reference evidence="2" key="1">
    <citation type="submission" date="2015-08" db="EMBL/GenBank/DDBJ databases">
        <authorList>
            <person name="Kim K.M."/>
        </authorList>
    </citation>
    <scope>NUCLEOTIDE SEQUENCE [LARGE SCALE GENOMIC DNA]</scope>
    <source>
        <strain evidence="2">KCTC 23892</strain>
    </source>
</reference>
<dbReference type="Gene3D" id="3.40.50.1820">
    <property type="entry name" value="alpha/beta hydrolase"/>
    <property type="match status" value="1"/>
</dbReference>
<dbReference type="AlphaFoldDB" id="A0A1B3B813"/>
<keyword evidence="2" id="KW-1185">Reference proteome</keyword>
<evidence type="ECO:0008006" key="3">
    <source>
        <dbReference type="Google" id="ProtNLM"/>
    </source>
</evidence>